<accession>A0ABP8XWG8</accession>
<dbReference type="EMBL" id="BAABKM010000003">
    <property type="protein sequence ID" value="GAA4714356.1"/>
    <property type="molecule type" value="Genomic_DNA"/>
</dbReference>
<evidence type="ECO:0008006" key="4">
    <source>
        <dbReference type="Google" id="ProtNLM"/>
    </source>
</evidence>
<evidence type="ECO:0000256" key="1">
    <source>
        <dbReference type="SAM" id="Phobius"/>
    </source>
</evidence>
<dbReference type="Proteomes" id="UP001499974">
    <property type="component" value="Unassembled WGS sequence"/>
</dbReference>
<keyword evidence="1" id="KW-0472">Membrane</keyword>
<keyword evidence="3" id="KW-1185">Reference proteome</keyword>
<keyword evidence="1" id="KW-1133">Transmembrane helix</keyword>
<name>A0ABP8XWG8_9ACTN</name>
<proteinExistence type="predicted"/>
<gene>
    <name evidence="2" type="ORF">GCM10023349_36940</name>
</gene>
<protein>
    <recommendedName>
        <fullName evidence="4">LPXTG cell wall anchor domain-containing protein</fullName>
    </recommendedName>
</protein>
<sequence length="65" mass="7218">MRARLQHRAPRPPRAGTGSRLIHTARIRRPPGGGHFLLGLSPAQTLVVLIGVVVIVLAIYYTRRR</sequence>
<evidence type="ECO:0000313" key="3">
    <source>
        <dbReference type="Proteomes" id="UP001499974"/>
    </source>
</evidence>
<evidence type="ECO:0000313" key="2">
    <source>
        <dbReference type="EMBL" id="GAA4714356.1"/>
    </source>
</evidence>
<comment type="caution">
    <text evidence="2">The sequence shown here is derived from an EMBL/GenBank/DDBJ whole genome shotgun (WGS) entry which is preliminary data.</text>
</comment>
<organism evidence="2 3">
    <name type="scientific">Nocardioides conyzicola</name>
    <dbReference type="NCBI Taxonomy" id="1651781"/>
    <lineage>
        <taxon>Bacteria</taxon>
        <taxon>Bacillati</taxon>
        <taxon>Actinomycetota</taxon>
        <taxon>Actinomycetes</taxon>
        <taxon>Propionibacteriales</taxon>
        <taxon>Nocardioidaceae</taxon>
        <taxon>Nocardioides</taxon>
    </lineage>
</organism>
<reference evidence="3" key="1">
    <citation type="journal article" date="2019" name="Int. J. Syst. Evol. Microbiol.">
        <title>The Global Catalogue of Microorganisms (GCM) 10K type strain sequencing project: providing services to taxonomists for standard genome sequencing and annotation.</title>
        <authorList>
            <consortium name="The Broad Institute Genomics Platform"/>
            <consortium name="The Broad Institute Genome Sequencing Center for Infectious Disease"/>
            <person name="Wu L."/>
            <person name="Ma J."/>
        </authorList>
    </citation>
    <scope>NUCLEOTIDE SEQUENCE [LARGE SCALE GENOMIC DNA]</scope>
    <source>
        <strain evidence="3">JCM 18531</strain>
    </source>
</reference>
<keyword evidence="1" id="KW-0812">Transmembrane</keyword>
<feature type="transmembrane region" description="Helical" evidence="1">
    <location>
        <begin position="36"/>
        <end position="61"/>
    </location>
</feature>